<dbReference type="EMBL" id="JGVH01000040">
    <property type="protein sequence ID" value="KER02857.1"/>
    <property type="molecule type" value="Genomic_DNA"/>
</dbReference>
<name>A0A081RW04_PHOTE</name>
<protein>
    <submittedName>
        <fullName evidence="1">Uncharacterized protein</fullName>
    </submittedName>
</protein>
<proteinExistence type="predicted"/>
<dbReference type="AlphaFoldDB" id="A0A081RW04"/>
<evidence type="ECO:0000313" key="1">
    <source>
        <dbReference type="EMBL" id="KER02857.1"/>
    </source>
</evidence>
<reference evidence="1 2" key="1">
    <citation type="submission" date="2014-03" db="EMBL/GenBank/DDBJ databases">
        <title>Draft Genome of Photorhabdus temperata Meg1.</title>
        <authorList>
            <person name="Hurst S.G.IV."/>
            <person name="Morris K."/>
            <person name="Thomas K."/>
            <person name="Tisa L.S."/>
        </authorList>
    </citation>
    <scope>NUCLEOTIDE SEQUENCE [LARGE SCALE GENOMIC DNA]</scope>
    <source>
        <strain evidence="1 2">Meg1</strain>
    </source>
</reference>
<accession>A0A081RW04</accession>
<gene>
    <name evidence="1" type="ORF">MEG1DRAFT_02586</name>
</gene>
<evidence type="ECO:0000313" key="2">
    <source>
        <dbReference type="Proteomes" id="UP000028002"/>
    </source>
</evidence>
<sequence>MNDYLCHYFYFVWKRMFLHYITNTFIFYGLASIEAKHIAACEVKSYPKALGGWRYIHPHEAARDRIIYLWSN</sequence>
<dbReference type="Proteomes" id="UP000028002">
    <property type="component" value="Unassembled WGS sequence"/>
</dbReference>
<organism evidence="1 2">
    <name type="scientific">Photorhabdus temperata subsp. temperata Meg1</name>
    <dbReference type="NCBI Taxonomy" id="1393735"/>
    <lineage>
        <taxon>Bacteria</taxon>
        <taxon>Pseudomonadati</taxon>
        <taxon>Pseudomonadota</taxon>
        <taxon>Gammaproteobacteria</taxon>
        <taxon>Enterobacterales</taxon>
        <taxon>Morganellaceae</taxon>
        <taxon>Photorhabdus</taxon>
    </lineage>
</organism>
<comment type="caution">
    <text evidence="1">The sequence shown here is derived from an EMBL/GenBank/DDBJ whole genome shotgun (WGS) entry which is preliminary data.</text>
</comment>